<evidence type="ECO:0000256" key="3">
    <source>
        <dbReference type="ARBA" id="ARBA00005099"/>
    </source>
</evidence>
<evidence type="ECO:0000256" key="11">
    <source>
        <dbReference type="ARBA" id="ARBA00023299"/>
    </source>
</evidence>
<gene>
    <name evidence="17" type="ORF">JCM9157_2794</name>
</gene>
<dbReference type="Pfam" id="PF00266">
    <property type="entry name" value="Aminotran_5"/>
    <property type="match status" value="1"/>
</dbReference>
<evidence type="ECO:0000256" key="7">
    <source>
        <dbReference type="ARBA" id="ARBA00022576"/>
    </source>
</evidence>
<evidence type="ECO:0000256" key="13">
    <source>
        <dbReference type="ARBA" id="ARBA00047630"/>
    </source>
</evidence>
<comment type="similarity">
    <text evidence="4">Belongs to the class-V pyridoxal-phosphate-dependent aminotransferase family. SerC subfamily.</text>
</comment>
<evidence type="ECO:0000313" key="17">
    <source>
        <dbReference type="EMBL" id="GAE35677.1"/>
    </source>
</evidence>
<evidence type="ECO:0000256" key="5">
    <source>
        <dbReference type="ARBA" id="ARBA00013030"/>
    </source>
</evidence>
<dbReference type="GO" id="GO:0006564">
    <property type="term" value="P:L-serine biosynthetic process"/>
    <property type="evidence" value="ECO:0007669"/>
    <property type="project" value="UniProtKB-KW"/>
</dbReference>
<keyword evidence="10" id="KW-0663">Pyridoxal phosphate</keyword>
<dbReference type="SUPFAM" id="SSF53383">
    <property type="entry name" value="PLP-dependent transferases"/>
    <property type="match status" value="1"/>
</dbReference>
<keyword evidence="7 17" id="KW-0032">Aminotransferase</keyword>
<dbReference type="GO" id="GO:0005737">
    <property type="term" value="C:cytoplasm"/>
    <property type="evidence" value="ECO:0007669"/>
    <property type="project" value="TreeGrafter"/>
</dbReference>
<accession>W4QUT8</accession>
<dbReference type="EC" id="2.6.1.52" evidence="5"/>
<dbReference type="STRING" id="1236973.JCM9157_2794"/>
<dbReference type="GO" id="GO:0004648">
    <property type="term" value="F:O-phospho-L-serine:2-oxoglutarate aminotransferase activity"/>
    <property type="evidence" value="ECO:0007669"/>
    <property type="project" value="UniProtKB-EC"/>
</dbReference>
<comment type="catalytic activity">
    <reaction evidence="13">
        <text>4-(phosphooxy)-L-threonine + 2-oxoglutarate = (R)-3-hydroxy-2-oxo-4-phosphooxybutanoate + L-glutamate</text>
        <dbReference type="Rhea" id="RHEA:16573"/>
        <dbReference type="ChEBI" id="CHEBI:16810"/>
        <dbReference type="ChEBI" id="CHEBI:29985"/>
        <dbReference type="ChEBI" id="CHEBI:58452"/>
        <dbReference type="ChEBI" id="CHEBI:58538"/>
        <dbReference type="EC" id="2.6.1.52"/>
    </reaction>
</comment>
<dbReference type="InterPro" id="IPR015421">
    <property type="entry name" value="PyrdxlP-dep_Trfase_major"/>
</dbReference>
<comment type="cofactor">
    <cofactor evidence="1 15">
        <name>pyridoxal 5'-phosphate</name>
        <dbReference type="ChEBI" id="CHEBI:597326"/>
    </cofactor>
</comment>
<dbReference type="PANTHER" id="PTHR43247:SF1">
    <property type="entry name" value="PHOSPHOSERINE AMINOTRANSFERASE"/>
    <property type="match status" value="1"/>
</dbReference>
<dbReference type="PROSITE" id="PS00595">
    <property type="entry name" value="AA_TRANSFER_CLASS_5"/>
    <property type="match status" value="1"/>
</dbReference>
<keyword evidence="9 17" id="KW-0808">Transferase</keyword>
<keyword evidence="18" id="KW-1185">Reference proteome</keyword>
<keyword evidence="8" id="KW-0028">Amino-acid biosynthesis</keyword>
<dbReference type="Gene3D" id="3.40.640.10">
    <property type="entry name" value="Type I PLP-dependent aspartate aminotransferase-like (Major domain)"/>
    <property type="match status" value="1"/>
</dbReference>
<dbReference type="InterPro" id="IPR015422">
    <property type="entry name" value="PyrdxlP-dep_Trfase_small"/>
</dbReference>
<evidence type="ECO:0000256" key="12">
    <source>
        <dbReference type="ARBA" id="ARBA00031421"/>
    </source>
</evidence>
<dbReference type="PANTHER" id="PTHR43247">
    <property type="entry name" value="PHOSPHOSERINE AMINOTRANSFERASE"/>
    <property type="match status" value="1"/>
</dbReference>
<reference evidence="17 18" key="1">
    <citation type="journal article" date="2014" name="Genome Announc.">
        <title>Draft Genome Sequences of Three Alkaliphilic Bacillus Strains, Bacillus wakoensis JCM 9140T, Bacillus akibai JCM 9157T, and Bacillus hemicellulosilyticus JCM 9152T.</title>
        <authorList>
            <person name="Yuki M."/>
            <person name="Oshima K."/>
            <person name="Suda W."/>
            <person name="Oshida Y."/>
            <person name="Kitamura K."/>
            <person name="Iida T."/>
            <person name="Hattori M."/>
            <person name="Ohkuma M."/>
        </authorList>
    </citation>
    <scope>NUCLEOTIDE SEQUENCE [LARGE SCALE GENOMIC DNA]</scope>
    <source>
        <strain evidence="17 18">JCM 9157</strain>
    </source>
</reference>
<dbReference type="eggNOG" id="COG1932">
    <property type="taxonomic scope" value="Bacteria"/>
</dbReference>
<protein>
    <recommendedName>
        <fullName evidence="6">Phosphoserine aminotransferase</fullName>
        <ecNumber evidence="5">2.6.1.52</ecNumber>
    </recommendedName>
    <alternativeName>
        <fullName evidence="12">Phosphohydroxythreonine aminotransferase</fullName>
    </alternativeName>
</protein>
<evidence type="ECO:0000256" key="1">
    <source>
        <dbReference type="ARBA" id="ARBA00001933"/>
    </source>
</evidence>
<comment type="caution">
    <text evidence="17">The sequence shown here is derived from an EMBL/GenBank/DDBJ whole genome shotgun (WGS) entry which is preliminary data.</text>
</comment>
<dbReference type="EMBL" id="BAUV01000021">
    <property type="protein sequence ID" value="GAE35677.1"/>
    <property type="molecule type" value="Genomic_DNA"/>
</dbReference>
<comment type="catalytic activity">
    <reaction evidence="14">
        <text>O-phospho-L-serine + 2-oxoglutarate = 3-phosphooxypyruvate + L-glutamate</text>
        <dbReference type="Rhea" id="RHEA:14329"/>
        <dbReference type="ChEBI" id="CHEBI:16810"/>
        <dbReference type="ChEBI" id="CHEBI:18110"/>
        <dbReference type="ChEBI" id="CHEBI:29985"/>
        <dbReference type="ChEBI" id="CHEBI:57524"/>
        <dbReference type="EC" id="2.6.1.52"/>
    </reaction>
</comment>
<sequence length="187" mass="20683">MSSDILSRPLDIEKFGLIYAGAQKNLGPSGVTVAIIRDDLLAENVEHVPTMLRYQTHAESNSLYHTPPTFAIYMLNEVLSWVKDQGGVEAIEKINKQKAKLIYDAIDESEGFYTGHAVKEARSLMNITFNLPSEEQNKVFLAKAKELGFVGLNGHRSVGGCRASTYNAVPLEACIALSDFMNSFRKL</sequence>
<feature type="domain" description="Aminotransferase class V" evidence="16">
    <location>
        <begin position="1"/>
        <end position="169"/>
    </location>
</feature>
<dbReference type="Gene3D" id="3.90.1150.10">
    <property type="entry name" value="Aspartate Aminotransferase, domain 1"/>
    <property type="match status" value="1"/>
</dbReference>
<comment type="function">
    <text evidence="2">Catalyzes the reversible conversion of 3-phosphohydroxypyruvate to phosphoserine and of 3-hydroxy-2-oxo-4-phosphonooxybutanoate to phosphohydroxythreonine.</text>
</comment>
<evidence type="ECO:0000259" key="16">
    <source>
        <dbReference type="Pfam" id="PF00266"/>
    </source>
</evidence>
<evidence type="ECO:0000313" key="18">
    <source>
        <dbReference type="Proteomes" id="UP000018896"/>
    </source>
</evidence>
<dbReference type="InterPro" id="IPR022278">
    <property type="entry name" value="Pser_aminoTfrase"/>
</dbReference>
<dbReference type="NCBIfam" id="NF003764">
    <property type="entry name" value="PRK05355.1"/>
    <property type="match status" value="1"/>
</dbReference>
<proteinExistence type="inferred from homology"/>
<evidence type="ECO:0000256" key="4">
    <source>
        <dbReference type="ARBA" id="ARBA00006904"/>
    </source>
</evidence>
<comment type="pathway">
    <text evidence="3">Amino-acid biosynthesis; L-serine biosynthesis; L-serine from 3-phospho-D-glycerate: step 2/3.</text>
</comment>
<organism evidence="17 18">
    <name type="scientific">Halalkalibacter akibai (strain ATCC 43226 / DSM 21942 / CIP 109018 / JCM 9157 / 1139)</name>
    <name type="common">Bacillus akibai</name>
    <dbReference type="NCBI Taxonomy" id="1236973"/>
    <lineage>
        <taxon>Bacteria</taxon>
        <taxon>Bacillati</taxon>
        <taxon>Bacillota</taxon>
        <taxon>Bacilli</taxon>
        <taxon>Bacillales</taxon>
        <taxon>Bacillaceae</taxon>
        <taxon>Halalkalibacter</taxon>
    </lineage>
</organism>
<evidence type="ECO:0000256" key="8">
    <source>
        <dbReference type="ARBA" id="ARBA00022605"/>
    </source>
</evidence>
<evidence type="ECO:0000256" key="10">
    <source>
        <dbReference type="ARBA" id="ARBA00022898"/>
    </source>
</evidence>
<dbReference type="GO" id="GO:0030170">
    <property type="term" value="F:pyridoxal phosphate binding"/>
    <property type="evidence" value="ECO:0007669"/>
    <property type="project" value="TreeGrafter"/>
</dbReference>
<evidence type="ECO:0000256" key="15">
    <source>
        <dbReference type="RuleBase" id="RU004504"/>
    </source>
</evidence>
<dbReference type="InterPro" id="IPR000192">
    <property type="entry name" value="Aminotrans_V_dom"/>
</dbReference>
<name>W4QUT8_HALA3</name>
<dbReference type="FunFam" id="3.90.1150.10:FF:000006">
    <property type="entry name" value="Phosphoserine aminotransferase"/>
    <property type="match status" value="1"/>
</dbReference>
<dbReference type="UniPathway" id="UPA00135">
    <property type="reaction ID" value="UER00197"/>
</dbReference>
<dbReference type="InterPro" id="IPR020578">
    <property type="entry name" value="Aminotrans_V_PyrdxlP_BS"/>
</dbReference>
<evidence type="ECO:0000256" key="14">
    <source>
        <dbReference type="ARBA" id="ARBA00049007"/>
    </source>
</evidence>
<evidence type="ECO:0000256" key="9">
    <source>
        <dbReference type="ARBA" id="ARBA00022679"/>
    </source>
</evidence>
<evidence type="ECO:0000256" key="6">
    <source>
        <dbReference type="ARBA" id="ARBA00021164"/>
    </source>
</evidence>
<dbReference type="AlphaFoldDB" id="W4QUT8"/>
<keyword evidence="11" id="KW-0718">Serine biosynthesis</keyword>
<dbReference type="InterPro" id="IPR015424">
    <property type="entry name" value="PyrdxlP-dep_Trfase"/>
</dbReference>
<evidence type="ECO:0000256" key="2">
    <source>
        <dbReference type="ARBA" id="ARBA00003483"/>
    </source>
</evidence>
<dbReference type="Proteomes" id="UP000018896">
    <property type="component" value="Unassembled WGS sequence"/>
</dbReference>